<feature type="region of interest" description="Disordered" evidence="1">
    <location>
        <begin position="20"/>
        <end position="40"/>
    </location>
</feature>
<dbReference type="Proteomes" id="UP001305414">
    <property type="component" value="Unassembled WGS sequence"/>
</dbReference>
<proteinExistence type="predicted"/>
<dbReference type="AlphaFoldDB" id="A0AAN7YXZ6"/>
<evidence type="ECO:0000313" key="2">
    <source>
        <dbReference type="EMBL" id="KAK5629930.1"/>
    </source>
</evidence>
<feature type="compositionally biased region" description="Basic and acidic residues" evidence="1">
    <location>
        <begin position="25"/>
        <end position="38"/>
    </location>
</feature>
<name>A0AAN7YXZ6_9PEZI</name>
<keyword evidence="3" id="KW-1185">Reference proteome</keyword>
<evidence type="ECO:0000313" key="3">
    <source>
        <dbReference type="Proteomes" id="UP001305414"/>
    </source>
</evidence>
<organism evidence="2 3">
    <name type="scientific">Xylaria bambusicola</name>
    <dbReference type="NCBI Taxonomy" id="326684"/>
    <lineage>
        <taxon>Eukaryota</taxon>
        <taxon>Fungi</taxon>
        <taxon>Dikarya</taxon>
        <taxon>Ascomycota</taxon>
        <taxon>Pezizomycotina</taxon>
        <taxon>Sordariomycetes</taxon>
        <taxon>Xylariomycetidae</taxon>
        <taxon>Xylariales</taxon>
        <taxon>Xylariaceae</taxon>
        <taxon>Xylaria</taxon>
    </lineage>
</organism>
<dbReference type="EMBL" id="JAWHQM010000013">
    <property type="protein sequence ID" value="KAK5629930.1"/>
    <property type="molecule type" value="Genomic_DNA"/>
</dbReference>
<reference evidence="2 3" key="1">
    <citation type="submission" date="2023-10" db="EMBL/GenBank/DDBJ databases">
        <title>Draft genome sequence of Xylaria bambusicola isolate GMP-LS, the root and basal stem rot pathogen of sugarcane in Indonesia.</title>
        <authorList>
            <person name="Selvaraj P."/>
            <person name="Muralishankar V."/>
            <person name="Muruganantham S."/>
            <person name="Sp S."/>
            <person name="Haryani S."/>
            <person name="Lau K.J.X."/>
            <person name="Naqvi N.I."/>
        </authorList>
    </citation>
    <scope>NUCLEOTIDE SEQUENCE [LARGE SCALE GENOMIC DNA]</scope>
    <source>
        <strain evidence="2">GMP-LS</strain>
    </source>
</reference>
<evidence type="ECO:0000256" key="1">
    <source>
        <dbReference type="SAM" id="MobiDB-lite"/>
    </source>
</evidence>
<sequence>MADLEGNPSFQRNIEACTSCSAPSPKEKTFSDSLDGSHKHSCPSLHVESLRAFPLSYPIPAFVFTEWNFGTFQHRGECKRALSLLHFRKAFVKQARAPADNELPLVSPEGKFSVMGDAQM</sequence>
<accession>A0AAN7YXZ6</accession>
<gene>
    <name evidence="2" type="ORF">RRF57_005645</name>
</gene>
<comment type="caution">
    <text evidence="2">The sequence shown here is derived from an EMBL/GenBank/DDBJ whole genome shotgun (WGS) entry which is preliminary data.</text>
</comment>
<protein>
    <submittedName>
        <fullName evidence="2">Uncharacterized protein</fullName>
    </submittedName>
</protein>